<dbReference type="GO" id="GO:0015627">
    <property type="term" value="C:type II protein secretion system complex"/>
    <property type="evidence" value="ECO:0007669"/>
    <property type="project" value="InterPro"/>
</dbReference>
<keyword evidence="5" id="KW-0488">Methylation</keyword>
<evidence type="ECO:0000256" key="9">
    <source>
        <dbReference type="ARBA" id="ARBA00023136"/>
    </source>
</evidence>
<dbReference type="InterPro" id="IPR012902">
    <property type="entry name" value="N_methyl_site"/>
</dbReference>
<evidence type="ECO:0000313" key="13">
    <source>
        <dbReference type="Proteomes" id="UP000578030"/>
    </source>
</evidence>
<keyword evidence="8 10" id="KW-1133">Transmembrane helix</keyword>
<dbReference type="NCBIfam" id="TIGR02532">
    <property type="entry name" value="IV_pilin_GFxxxE"/>
    <property type="match status" value="1"/>
</dbReference>
<dbReference type="InterPro" id="IPR000983">
    <property type="entry name" value="Bac_GSPG_pilin"/>
</dbReference>
<dbReference type="Proteomes" id="UP000578030">
    <property type="component" value="Unassembled WGS sequence"/>
</dbReference>
<keyword evidence="13" id="KW-1185">Reference proteome</keyword>
<name>A0A7W4PL54_9PROT</name>
<feature type="domain" description="Type II secretion system protein GspG C-terminal" evidence="11">
    <location>
        <begin position="48"/>
        <end position="141"/>
    </location>
</feature>
<evidence type="ECO:0000256" key="4">
    <source>
        <dbReference type="ARBA" id="ARBA00022475"/>
    </source>
</evidence>
<dbReference type="Pfam" id="PF08334">
    <property type="entry name" value="T2SSG"/>
    <property type="match status" value="1"/>
</dbReference>
<evidence type="ECO:0000256" key="3">
    <source>
        <dbReference type="ARBA" id="ARBA00020042"/>
    </source>
</evidence>
<dbReference type="RefSeq" id="WP_182957040.1">
    <property type="nucleotide sequence ID" value="NZ_JABEQM010000005.1"/>
</dbReference>
<dbReference type="NCBIfam" id="TIGR01710">
    <property type="entry name" value="typeII_sec_gspG"/>
    <property type="match status" value="1"/>
</dbReference>
<dbReference type="PROSITE" id="PS00409">
    <property type="entry name" value="PROKAR_NTER_METHYL"/>
    <property type="match status" value="1"/>
</dbReference>
<keyword evidence="9 10" id="KW-0472">Membrane</keyword>
<keyword evidence="4" id="KW-1003">Cell membrane</keyword>
<dbReference type="PANTHER" id="PTHR30093:SF44">
    <property type="entry name" value="TYPE II SECRETION SYSTEM CORE PROTEIN G"/>
    <property type="match status" value="1"/>
</dbReference>
<dbReference type="GO" id="GO:0005886">
    <property type="term" value="C:plasma membrane"/>
    <property type="evidence" value="ECO:0007669"/>
    <property type="project" value="UniProtKB-SubCell"/>
</dbReference>
<dbReference type="EMBL" id="JABEQM010000005">
    <property type="protein sequence ID" value="MBB2201458.1"/>
    <property type="molecule type" value="Genomic_DNA"/>
</dbReference>
<proteinExistence type="inferred from homology"/>
<evidence type="ECO:0000256" key="1">
    <source>
        <dbReference type="ARBA" id="ARBA00004377"/>
    </source>
</evidence>
<evidence type="ECO:0000256" key="7">
    <source>
        <dbReference type="ARBA" id="ARBA00022692"/>
    </source>
</evidence>
<dbReference type="GO" id="GO:0015628">
    <property type="term" value="P:protein secretion by the type II secretion system"/>
    <property type="evidence" value="ECO:0007669"/>
    <property type="project" value="InterPro"/>
</dbReference>
<reference evidence="12 13" key="1">
    <citation type="submission" date="2020-04" db="EMBL/GenBank/DDBJ databases">
        <title>Description of novel Gluconacetobacter.</title>
        <authorList>
            <person name="Sombolestani A."/>
        </authorList>
    </citation>
    <scope>NUCLEOTIDE SEQUENCE [LARGE SCALE GENOMIC DNA]</scope>
    <source>
        <strain evidence="12 13">LMG 27802</strain>
    </source>
</reference>
<dbReference type="InterPro" id="IPR045584">
    <property type="entry name" value="Pilin-like"/>
</dbReference>
<comment type="similarity">
    <text evidence="2">Belongs to the GSP G family.</text>
</comment>
<evidence type="ECO:0000256" key="2">
    <source>
        <dbReference type="ARBA" id="ARBA00009984"/>
    </source>
</evidence>
<dbReference type="PANTHER" id="PTHR30093">
    <property type="entry name" value="GENERAL SECRETION PATHWAY PROTEIN G"/>
    <property type="match status" value="1"/>
</dbReference>
<organism evidence="12 13">
    <name type="scientific">Gluconacetobacter tumulisoli</name>
    <dbReference type="NCBI Taxonomy" id="1286189"/>
    <lineage>
        <taxon>Bacteria</taxon>
        <taxon>Pseudomonadati</taxon>
        <taxon>Pseudomonadota</taxon>
        <taxon>Alphaproteobacteria</taxon>
        <taxon>Acetobacterales</taxon>
        <taxon>Acetobacteraceae</taxon>
        <taxon>Gluconacetobacter</taxon>
    </lineage>
</organism>
<feature type="transmembrane region" description="Helical" evidence="10">
    <location>
        <begin position="29"/>
        <end position="48"/>
    </location>
</feature>
<comment type="caution">
    <text evidence="12">The sequence shown here is derived from an EMBL/GenBank/DDBJ whole genome shotgun (WGS) entry which is preliminary data.</text>
</comment>
<dbReference type="SUPFAM" id="SSF54523">
    <property type="entry name" value="Pili subunits"/>
    <property type="match status" value="1"/>
</dbReference>
<sequence>MTHAPSDDASAPDIHDRHVRDAGFTLLEILVVLAILGLLVGLVAPAALRQLGGARVSVAHQSIARLGTVLDMYKLDVGTYPTSEEGLDALLHRPPGVDNWNGPYLKGNDAPKDPWNHAYAYEQPSSREGHDYDLCSAGPLGYGSAVSGQPGAICNP</sequence>
<evidence type="ECO:0000256" key="5">
    <source>
        <dbReference type="ARBA" id="ARBA00022481"/>
    </source>
</evidence>
<protein>
    <recommendedName>
        <fullName evidence="3">Type II secretion system core protein G</fullName>
    </recommendedName>
</protein>
<evidence type="ECO:0000256" key="8">
    <source>
        <dbReference type="ARBA" id="ARBA00022989"/>
    </source>
</evidence>
<comment type="subcellular location">
    <subcellularLocation>
        <location evidence="1">Cell inner membrane</location>
        <topology evidence="1">Single-pass membrane protein</topology>
    </subcellularLocation>
</comment>
<accession>A0A7W4PL54</accession>
<evidence type="ECO:0000256" key="10">
    <source>
        <dbReference type="SAM" id="Phobius"/>
    </source>
</evidence>
<gene>
    <name evidence="12" type="primary">gspG</name>
    <name evidence="12" type="ORF">HLH28_07670</name>
</gene>
<dbReference type="AlphaFoldDB" id="A0A7W4PL54"/>
<dbReference type="PRINTS" id="PR00813">
    <property type="entry name" value="BCTERIALGSPG"/>
</dbReference>
<dbReference type="InterPro" id="IPR013545">
    <property type="entry name" value="T2SS_protein-GspG_C"/>
</dbReference>
<evidence type="ECO:0000259" key="11">
    <source>
        <dbReference type="Pfam" id="PF08334"/>
    </source>
</evidence>
<evidence type="ECO:0000313" key="12">
    <source>
        <dbReference type="EMBL" id="MBB2201458.1"/>
    </source>
</evidence>
<keyword evidence="6" id="KW-0997">Cell inner membrane</keyword>
<evidence type="ECO:0000256" key="6">
    <source>
        <dbReference type="ARBA" id="ARBA00022519"/>
    </source>
</evidence>
<dbReference type="Pfam" id="PF07963">
    <property type="entry name" value="N_methyl"/>
    <property type="match status" value="1"/>
</dbReference>
<dbReference type="Gene3D" id="3.30.700.10">
    <property type="entry name" value="Glycoprotein, Type 4 Pilin"/>
    <property type="match status" value="1"/>
</dbReference>
<keyword evidence="7 10" id="KW-0812">Transmembrane</keyword>
<dbReference type="InterPro" id="IPR010054">
    <property type="entry name" value="Type2_sec_GspG"/>
</dbReference>